<evidence type="ECO:0000259" key="2">
    <source>
        <dbReference type="Pfam" id="PF00535"/>
    </source>
</evidence>
<dbReference type="PANTHER" id="PTHR43630:SF2">
    <property type="entry name" value="GLYCOSYLTRANSFERASE"/>
    <property type="match status" value="1"/>
</dbReference>
<accession>S0EZ54</accession>
<dbReference type="SUPFAM" id="SSF53448">
    <property type="entry name" value="Nucleotide-diphospho-sugar transferases"/>
    <property type="match status" value="1"/>
</dbReference>
<gene>
    <name evidence="3" type="ORF">CCALI_01670</name>
</gene>
<dbReference type="Proteomes" id="UP000014227">
    <property type="component" value="Chromosome I"/>
</dbReference>
<reference evidence="4" key="1">
    <citation type="submission" date="2013-03" db="EMBL/GenBank/DDBJ databases">
        <title>Genome sequence of Chthonomonas calidirosea, the first sequenced genome from the Armatimonadetes phylum (formally candidate division OP10).</title>
        <authorList>
            <person name="Lee K.C.Y."/>
            <person name="Morgan X.C."/>
            <person name="Dunfield P.F."/>
            <person name="Tamas I."/>
            <person name="Houghton K.M."/>
            <person name="Vyssotski M."/>
            <person name="Ryan J.L.J."/>
            <person name="Lagutin K."/>
            <person name="McDonald I.R."/>
            <person name="Stott M.B."/>
        </authorList>
    </citation>
    <scope>NUCLEOTIDE SEQUENCE [LARGE SCALE GENOMIC DNA]</scope>
    <source>
        <strain evidence="4">DSM 23976 / ICMP 18418 / T49</strain>
    </source>
</reference>
<dbReference type="KEGG" id="ccz:CCALI_01670"/>
<dbReference type="InterPro" id="IPR001173">
    <property type="entry name" value="Glyco_trans_2-like"/>
</dbReference>
<dbReference type="InParanoid" id="S0EZ54"/>
<organism evidence="3 4">
    <name type="scientific">Chthonomonas calidirosea (strain DSM 23976 / ICMP 18418 / T49)</name>
    <dbReference type="NCBI Taxonomy" id="1303518"/>
    <lineage>
        <taxon>Bacteria</taxon>
        <taxon>Bacillati</taxon>
        <taxon>Armatimonadota</taxon>
        <taxon>Chthonomonadia</taxon>
        <taxon>Chthonomonadales</taxon>
        <taxon>Chthonomonadaceae</taxon>
        <taxon>Chthonomonas</taxon>
    </lineage>
</organism>
<feature type="domain" description="Glycosyltransferase 2-like" evidence="2">
    <location>
        <begin position="8"/>
        <end position="123"/>
    </location>
</feature>
<dbReference type="PANTHER" id="PTHR43630">
    <property type="entry name" value="POLY-BETA-1,6-N-ACETYL-D-GLUCOSAMINE SYNTHASE"/>
    <property type="match status" value="1"/>
</dbReference>
<name>S0EZ54_CHTCT</name>
<dbReference type="RefSeq" id="WP_016483016.1">
    <property type="nucleotide sequence ID" value="NC_021487.1"/>
</dbReference>
<feature type="region of interest" description="Disordered" evidence="1">
    <location>
        <begin position="280"/>
        <end position="299"/>
    </location>
</feature>
<dbReference type="EMBL" id="HF951689">
    <property type="protein sequence ID" value="CCW35484.1"/>
    <property type="molecule type" value="Genomic_DNA"/>
</dbReference>
<sequence>MRIPNLTFVVFTYNEEARLPLVIRNFRSYGRILVVDNYSTDRTRDIAKEQGCDVLLNRNEGGFMENQETCDNVQSAVRTDWMFWLAADELVAADALEELERLIRSERYDVICMVRKNYFQGAFCHDIAIGYRARAFKKNTIDFRNNKIHEFGRIVAPKERVYYMPSRYFVHHLISNTAATYLETIQRYTEIEKKVRAPEELDRPLPYLLLLPFKALWSDYLLKGGIRGGRQAVHLSALMMIYSLLKAIKGYEAKMGLTADEIAKRNRQIAETILQTIPSAEIASPTDGRQETFSPQNTP</sequence>
<dbReference type="AlphaFoldDB" id="S0EZ54"/>
<dbReference type="PATRIC" id="fig|1303518.3.peg.1719"/>
<evidence type="ECO:0000313" key="4">
    <source>
        <dbReference type="Proteomes" id="UP000014227"/>
    </source>
</evidence>
<keyword evidence="4" id="KW-1185">Reference proteome</keyword>
<dbReference type="STRING" id="454171.CP488_02423"/>
<dbReference type="GO" id="GO:0016740">
    <property type="term" value="F:transferase activity"/>
    <property type="evidence" value="ECO:0007669"/>
    <property type="project" value="UniProtKB-KW"/>
</dbReference>
<evidence type="ECO:0000313" key="3">
    <source>
        <dbReference type="EMBL" id="CCW35484.1"/>
    </source>
</evidence>
<keyword evidence="3" id="KW-0808">Transferase</keyword>
<dbReference type="InterPro" id="IPR029044">
    <property type="entry name" value="Nucleotide-diphossugar_trans"/>
</dbReference>
<dbReference type="eggNOG" id="COG1216">
    <property type="taxonomic scope" value="Bacteria"/>
</dbReference>
<dbReference type="Gene3D" id="3.90.550.10">
    <property type="entry name" value="Spore Coat Polysaccharide Biosynthesis Protein SpsA, Chain A"/>
    <property type="match status" value="1"/>
</dbReference>
<evidence type="ECO:0000256" key="1">
    <source>
        <dbReference type="SAM" id="MobiDB-lite"/>
    </source>
</evidence>
<dbReference type="Pfam" id="PF00535">
    <property type="entry name" value="Glycos_transf_2"/>
    <property type="match status" value="1"/>
</dbReference>
<protein>
    <submittedName>
        <fullName evidence="3">Predicted glycosyltransferases</fullName>
    </submittedName>
</protein>
<proteinExistence type="predicted"/>
<dbReference type="HOGENOM" id="CLU_1015363_0_0_0"/>